<dbReference type="PANTHER" id="PTHR23193">
    <property type="entry name" value="NUCLEAR PORE COMPLEX PROTEIN NUP"/>
    <property type="match status" value="1"/>
</dbReference>
<evidence type="ECO:0000313" key="7">
    <source>
        <dbReference type="EMBL" id="KAL3283257.1"/>
    </source>
</evidence>
<feature type="region of interest" description="Disordered" evidence="5">
    <location>
        <begin position="547"/>
        <end position="571"/>
    </location>
</feature>
<protein>
    <recommendedName>
        <fullName evidence="6">Nucleoporin Nup159/Nup146 N-terminal domain-containing protein</fullName>
    </recommendedName>
</protein>
<feature type="compositionally biased region" description="Low complexity" evidence="5">
    <location>
        <begin position="417"/>
        <end position="434"/>
    </location>
</feature>
<evidence type="ECO:0000256" key="4">
    <source>
        <dbReference type="SAM" id="Coils"/>
    </source>
</evidence>
<dbReference type="GO" id="GO:0005634">
    <property type="term" value="C:nucleus"/>
    <property type="evidence" value="ECO:0007669"/>
    <property type="project" value="UniProtKB-SubCell"/>
</dbReference>
<feature type="compositionally biased region" description="Polar residues" evidence="5">
    <location>
        <begin position="1702"/>
        <end position="1725"/>
    </location>
</feature>
<dbReference type="EMBL" id="JABFTP020000144">
    <property type="protein sequence ID" value="KAL3283257.1"/>
    <property type="molecule type" value="Genomic_DNA"/>
</dbReference>
<feature type="compositionally biased region" description="Low complexity" evidence="5">
    <location>
        <begin position="500"/>
        <end position="511"/>
    </location>
</feature>
<dbReference type="InterPro" id="IPR039462">
    <property type="entry name" value="Nup159/Nup146_N"/>
</dbReference>
<sequence length="1839" mass="193055">MKIASDPVDVQDFQKFQKTACSLIATASRFGLVFVGCNSPKLQVIRFTSIEEYAASDPTADYSRRDITIPSAPHYISVNCDQTKLAVIVEKENCLLVLFYDVQSFLKQNITLLNEVRLSTTPGLKILDAGWHPTIDTIFTECKADGTLGIYELKDKSVDVHRLPAESNASCFCWSPKGKQIAVGSKDGKLTHYKPDLKAVKVINAPPFEKPHSIISLQWISNYQFIGVFKPSDLSDNQCNIVVIDAPKAGNSTFTNFFDVCYSNGNFRPPQFYMIFEQHWNTVLLASSNSMEVGVLACTNDLWNQWSLPDSARAELPLDENREETYPIGIAIDTSSIKSVPWGESSLPPAPSLLILSHKGILCCFKIINLKEGALSINSPPEKIADLSGLGAFTTGNASCPQTAAEIPKLTLQPSQQLLPQQQQSTSQPSQPTQVQISTKPQSSIIITSTGQSAQKLVTQTGQFSFQPQQVTVQTVQKGSFSAVQTQPSSSPVQKGPFPAAQSQPSSTPSVTSLFGGQITITPTYNKQANTATSLIGSMLLSNLNTNTSGPDASSGSTLVTPNSQQQFPSLGQSQTTIKTATTQPKIGIPVSVAQSSNKSQTQTVGVSSVMSDQVDKLETEPQENNAEIEKILKQMLEMECANLEKELKVILLQGKQLKINLDPKDMDEIVHKTKDIDDFMKDLVETSESQSSEIHILNQSLFQSWAWFEEARSRFRESQNEEIRTILKSKPLDSVSEKHLSSLKLMEHYLDSQLSQAHKALDEQWDNFQEYCRKISRVQLPTMEAIFQTMVKQNAILQKQDYILKDICSQIKGKKKLQNEASLINPLNRSKTLEESFQNLKLEPEDIYRIYYQKVLNREKSISPTKSNHLRKILHNREVPHVTVKSQISNSIFPTTPEMKDKSIFVQMTPTTRKPEVARNLNFYQSTPLNIQPEQPSKLQINSSPLSAFVPTNTSLPIVKAQISSSLSQGGFETQNYSKPGSSNLNTFSSTSSVGAPINLTSSSTFGIMSKPQSAILSMKSAQETGLGGQLNFGGVQVGKHISVSSSLPTTSISQSVQNVEFIPSNSSSAHTIVAEKPIATCANVHIKSISAFKINQNTASISTTVSLFNSKPISSVASSIFSNPTSTINISDGSTAFISKTSTGNIQLNSSSSEKAIHLFTSSPIISSSSLIRATTAITAQTSSALSITSSESAPMKSSFFSPIMDAQQSANSNFSSAKPSAFMPVTTQSPITVSKPIFTTSATLGTSSIFGKSVAVSSSIPSSLSSISSSQTSSANNPSTTITGVSTSKGSLFSTASIESSSSSQTFGTSSTILTTTQSSIFSNVASVPSSGSQISNMFGSPTSANIGFSFLTGGQKSSSSPLTSTQSSIFTTTSTTFSPIGGNSEASPKTATITPSISRTSVSTTSSTSTDKSSIFTSSATSISATTGSVFRGAVVTSSTSNSGGGGGVFGGTVVTSTTSISKAGSSIFGGTVVTSSTSNSGGSGSIFGGTVVTSATSNSGTSNSIFGGIVVTSATSSSDGGGGLFGSSNTVIKVPTYGELTSNVGTSASIFSSTPPASTISNSASLFATKSSEGLESKSIFGSATTSSQSSFGNAASFSQFGNSPSFAANTPTTSASIFGSTTTTSSSLFGGVSTSAFGSTSSAKSPFGTTTSTAGFGTAAFGFPVASSAASFGNTPTAPFGSVTTSSTSPFGSTPAFGNTSSNISSPFGETQTSSSSPFGAVNTTTSSIFGKPSIFSQTSSFGSSFSSTPVTSSVFGQAASAGSSIFGSSTNSNMFGGTTTSSAFGSTTTTPFGVTSAAEGNSPFGQTSSSGSLFGSTSVFGGASNSENTGGS</sequence>
<comment type="caution">
    <text evidence="7">The sequence shown here is derived from an EMBL/GenBank/DDBJ whole genome shotgun (WGS) entry which is preliminary data.</text>
</comment>
<evidence type="ECO:0000256" key="2">
    <source>
        <dbReference type="ARBA" id="ARBA00022448"/>
    </source>
</evidence>
<feature type="compositionally biased region" description="Polar residues" evidence="5">
    <location>
        <begin position="483"/>
        <end position="493"/>
    </location>
</feature>
<feature type="region of interest" description="Disordered" evidence="5">
    <location>
        <begin position="1700"/>
        <end position="1725"/>
    </location>
</feature>
<accession>A0ABD2NY21</accession>
<feature type="region of interest" description="Disordered" evidence="5">
    <location>
        <begin position="417"/>
        <end position="442"/>
    </location>
</feature>
<feature type="compositionally biased region" description="Low complexity" evidence="5">
    <location>
        <begin position="1396"/>
        <end position="1415"/>
    </location>
</feature>
<keyword evidence="8" id="KW-1185">Reference proteome</keyword>
<proteinExistence type="predicted"/>
<dbReference type="InterPro" id="IPR026054">
    <property type="entry name" value="Nucleoporin"/>
</dbReference>
<gene>
    <name evidence="7" type="ORF">HHI36_006405</name>
</gene>
<keyword evidence="4" id="KW-0175">Coiled coil</keyword>
<keyword evidence="3" id="KW-0539">Nucleus</keyword>
<feature type="region of interest" description="Disordered" evidence="5">
    <location>
        <begin position="483"/>
        <end position="511"/>
    </location>
</feature>
<evidence type="ECO:0000256" key="5">
    <source>
        <dbReference type="SAM" id="MobiDB-lite"/>
    </source>
</evidence>
<dbReference type="InterPro" id="IPR015943">
    <property type="entry name" value="WD40/YVTN_repeat-like_dom_sf"/>
</dbReference>
<evidence type="ECO:0000313" key="8">
    <source>
        <dbReference type="Proteomes" id="UP001516400"/>
    </source>
</evidence>
<feature type="region of interest" description="Disordered" evidence="5">
    <location>
        <begin position="1383"/>
        <end position="1415"/>
    </location>
</feature>
<dbReference type="Pfam" id="PF16755">
    <property type="entry name" value="Beta-prop_NUP159_NUP214"/>
    <property type="match status" value="1"/>
</dbReference>
<comment type="subcellular location">
    <subcellularLocation>
        <location evidence="1">Nucleus</location>
    </subcellularLocation>
</comment>
<dbReference type="PANTHER" id="PTHR23193:SF46">
    <property type="entry name" value="NUCLEAR PORE COMPLEX PROTEIN NUP214"/>
    <property type="match status" value="1"/>
</dbReference>
<reference evidence="7 8" key="1">
    <citation type="journal article" date="2021" name="BMC Biol.">
        <title>Horizontally acquired antibacterial genes associated with adaptive radiation of ladybird beetles.</title>
        <authorList>
            <person name="Li H.S."/>
            <person name="Tang X.F."/>
            <person name="Huang Y.H."/>
            <person name="Xu Z.Y."/>
            <person name="Chen M.L."/>
            <person name="Du X.Y."/>
            <person name="Qiu B.Y."/>
            <person name="Chen P.T."/>
            <person name="Zhang W."/>
            <person name="Slipinski A."/>
            <person name="Escalona H.E."/>
            <person name="Waterhouse R.M."/>
            <person name="Zwick A."/>
            <person name="Pang H."/>
        </authorList>
    </citation>
    <scope>NUCLEOTIDE SEQUENCE [LARGE SCALE GENOMIC DNA]</scope>
    <source>
        <strain evidence="7">SYSU2018</strain>
    </source>
</reference>
<dbReference type="Proteomes" id="UP001516400">
    <property type="component" value="Unassembled WGS sequence"/>
</dbReference>
<evidence type="ECO:0000256" key="3">
    <source>
        <dbReference type="ARBA" id="ARBA00023242"/>
    </source>
</evidence>
<evidence type="ECO:0000259" key="6">
    <source>
        <dbReference type="Pfam" id="PF16755"/>
    </source>
</evidence>
<dbReference type="Gene3D" id="2.130.10.10">
    <property type="entry name" value="YVTN repeat-like/Quinoprotein amine dehydrogenase"/>
    <property type="match status" value="1"/>
</dbReference>
<name>A0ABD2NY21_9CUCU</name>
<dbReference type="SUPFAM" id="SSF117289">
    <property type="entry name" value="Nucleoporin domain"/>
    <property type="match status" value="1"/>
</dbReference>
<feature type="coiled-coil region" evidence="4">
    <location>
        <begin position="627"/>
        <end position="654"/>
    </location>
</feature>
<organism evidence="7 8">
    <name type="scientific">Cryptolaemus montrouzieri</name>
    <dbReference type="NCBI Taxonomy" id="559131"/>
    <lineage>
        <taxon>Eukaryota</taxon>
        <taxon>Metazoa</taxon>
        <taxon>Ecdysozoa</taxon>
        <taxon>Arthropoda</taxon>
        <taxon>Hexapoda</taxon>
        <taxon>Insecta</taxon>
        <taxon>Pterygota</taxon>
        <taxon>Neoptera</taxon>
        <taxon>Endopterygota</taxon>
        <taxon>Coleoptera</taxon>
        <taxon>Polyphaga</taxon>
        <taxon>Cucujiformia</taxon>
        <taxon>Coccinelloidea</taxon>
        <taxon>Coccinellidae</taxon>
        <taxon>Scymninae</taxon>
        <taxon>Scymnini</taxon>
        <taxon>Cryptolaemus</taxon>
    </lineage>
</organism>
<evidence type="ECO:0000256" key="1">
    <source>
        <dbReference type="ARBA" id="ARBA00004123"/>
    </source>
</evidence>
<feature type="domain" description="Nucleoporin Nup159/Nup146 N-terminal" evidence="6">
    <location>
        <begin position="41"/>
        <end position="362"/>
    </location>
</feature>
<keyword evidence="2" id="KW-0813">Transport</keyword>